<evidence type="ECO:0000313" key="2">
    <source>
        <dbReference type="Proteomes" id="UP000815698"/>
    </source>
</evidence>
<evidence type="ECO:0008006" key="3">
    <source>
        <dbReference type="Google" id="ProtNLM"/>
    </source>
</evidence>
<proteinExistence type="predicted"/>
<protein>
    <recommendedName>
        <fullName evidence="3">Thioredoxin</fullName>
    </recommendedName>
</protein>
<sequence>MSGRESDGSLSSPAVTFHIHLYWASWAAPTLPAPLTARELRDLDLPSVSVDAHDVSVAEDSEQPGPQFSPRVLPTWRIVALRGSEVVGERVLEGACPKFAVRGALDDLRREIAT</sequence>
<dbReference type="Proteomes" id="UP000815698">
    <property type="component" value="Chromosome"/>
</dbReference>
<evidence type="ECO:0000313" key="1">
    <source>
        <dbReference type="EMBL" id="ATH95728.1"/>
    </source>
</evidence>
<organism evidence="1 2">
    <name type="scientific">Dermabacter jinjuensis</name>
    <dbReference type="NCBI Taxonomy" id="1667168"/>
    <lineage>
        <taxon>Bacteria</taxon>
        <taxon>Bacillati</taxon>
        <taxon>Actinomycetota</taxon>
        <taxon>Actinomycetes</taxon>
        <taxon>Micrococcales</taxon>
        <taxon>Dermabacteraceae</taxon>
        <taxon>Dermabacter</taxon>
    </lineage>
</organism>
<keyword evidence="2" id="KW-1185">Reference proteome</keyword>
<dbReference type="EMBL" id="CP023482">
    <property type="protein sequence ID" value="ATH95728.1"/>
    <property type="molecule type" value="Genomic_DNA"/>
</dbReference>
<gene>
    <name evidence="1" type="ORF">COP05_00415</name>
</gene>
<accession>A0ABM6PLM3</accession>
<reference evidence="1 2" key="1">
    <citation type="journal article" date="2016" name="Int. J. Syst. Evol. Microbiol.">
        <title>Dermabacter jinjuensis sp. nov., a novel species of the genus Dermabacter isolated from a clinical specimen.</title>
        <authorList>
            <person name="Park Y.K."/>
            <person name="Lee K.M."/>
            <person name="Lee W.K."/>
            <person name="Cho M.J."/>
            <person name="Lee H.S."/>
            <person name="Cho Y.G."/>
            <person name="Lee Y.C."/>
            <person name="Lee W.K."/>
            <person name="Seong W.K."/>
            <person name="Hwang K.J."/>
        </authorList>
    </citation>
    <scope>NUCLEOTIDE SEQUENCE [LARGE SCALE GENOMIC DNA]</scope>
    <source>
        <strain evidence="1 2">32T</strain>
    </source>
</reference>
<dbReference type="RefSeq" id="WP_096882322.1">
    <property type="nucleotide sequence ID" value="NZ_CP023482.1"/>
</dbReference>
<name>A0ABM6PLM3_9MICO</name>